<dbReference type="Gene3D" id="3.40.50.300">
    <property type="entry name" value="P-loop containing nucleotide triphosphate hydrolases"/>
    <property type="match status" value="1"/>
</dbReference>
<evidence type="ECO:0000256" key="9">
    <source>
        <dbReference type="SAM" id="Phobius"/>
    </source>
</evidence>
<feature type="transmembrane region" description="Helical" evidence="9">
    <location>
        <begin position="250"/>
        <end position="277"/>
    </location>
</feature>
<dbReference type="FunFam" id="3.40.50.300:FF:000854">
    <property type="entry name" value="Multidrug ABC transporter ATP-binding protein"/>
    <property type="match status" value="1"/>
</dbReference>
<dbReference type="InterPro" id="IPR003439">
    <property type="entry name" value="ABC_transporter-like_ATP-bd"/>
</dbReference>
<feature type="domain" description="ABC transmembrane type-1" evidence="11">
    <location>
        <begin position="17"/>
        <end position="295"/>
    </location>
</feature>
<dbReference type="InterPro" id="IPR017871">
    <property type="entry name" value="ABC_transporter-like_CS"/>
</dbReference>
<evidence type="ECO:0000256" key="3">
    <source>
        <dbReference type="ARBA" id="ARBA00022475"/>
    </source>
</evidence>
<dbReference type="PANTHER" id="PTHR24221">
    <property type="entry name" value="ATP-BINDING CASSETTE SUB-FAMILY B"/>
    <property type="match status" value="1"/>
</dbReference>
<dbReference type="Gene3D" id="1.20.1560.10">
    <property type="entry name" value="ABC transporter type 1, transmembrane domain"/>
    <property type="match status" value="1"/>
</dbReference>
<feature type="transmembrane region" description="Helical" evidence="9">
    <location>
        <begin position="144"/>
        <end position="164"/>
    </location>
</feature>
<feature type="domain" description="ABC transporter" evidence="10">
    <location>
        <begin position="346"/>
        <end position="559"/>
    </location>
</feature>
<name>A0A845UVW3_9GAMM</name>
<protein>
    <submittedName>
        <fullName evidence="12">ABC transporter ATP-binding protein</fullName>
    </submittedName>
</protein>
<dbReference type="InterPro" id="IPR003593">
    <property type="entry name" value="AAA+_ATPase"/>
</dbReference>
<dbReference type="GO" id="GO:0005524">
    <property type="term" value="F:ATP binding"/>
    <property type="evidence" value="ECO:0007669"/>
    <property type="project" value="UniProtKB-KW"/>
</dbReference>
<dbReference type="GO" id="GO:0140359">
    <property type="term" value="F:ABC-type transporter activity"/>
    <property type="evidence" value="ECO:0007669"/>
    <property type="project" value="InterPro"/>
</dbReference>
<feature type="transmembrane region" description="Helical" evidence="9">
    <location>
        <begin position="170"/>
        <end position="191"/>
    </location>
</feature>
<keyword evidence="7 9" id="KW-1133">Transmembrane helix</keyword>
<dbReference type="PROSITE" id="PS00211">
    <property type="entry name" value="ABC_TRANSPORTER_1"/>
    <property type="match status" value="1"/>
</dbReference>
<dbReference type="InterPro" id="IPR039421">
    <property type="entry name" value="Type_1_exporter"/>
</dbReference>
<keyword evidence="13" id="KW-1185">Reference proteome</keyword>
<proteinExistence type="predicted"/>
<evidence type="ECO:0000313" key="13">
    <source>
        <dbReference type="Proteomes" id="UP000484885"/>
    </source>
</evidence>
<dbReference type="Proteomes" id="UP000484885">
    <property type="component" value="Unassembled WGS sequence"/>
</dbReference>
<evidence type="ECO:0000256" key="1">
    <source>
        <dbReference type="ARBA" id="ARBA00004651"/>
    </source>
</evidence>
<comment type="subcellular location">
    <subcellularLocation>
        <location evidence="1">Cell membrane</location>
        <topology evidence="1">Multi-pass membrane protein</topology>
    </subcellularLocation>
</comment>
<dbReference type="PROSITE" id="PS50929">
    <property type="entry name" value="ABC_TM1F"/>
    <property type="match status" value="1"/>
</dbReference>
<evidence type="ECO:0000313" key="12">
    <source>
        <dbReference type="EMBL" id="NDY94674.1"/>
    </source>
</evidence>
<dbReference type="AlphaFoldDB" id="A0A845UVW3"/>
<dbReference type="InterPro" id="IPR011527">
    <property type="entry name" value="ABC1_TM_dom"/>
</dbReference>
<evidence type="ECO:0000256" key="5">
    <source>
        <dbReference type="ARBA" id="ARBA00022741"/>
    </source>
</evidence>
<comment type="caution">
    <text evidence="12">The sequence shown here is derived from an EMBL/GenBank/DDBJ whole genome shotgun (WGS) entry which is preliminary data.</text>
</comment>
<dbReference type="SUPFAM" id="SSF52540">
    <property type="entry name" value="P-loop containing nucleoside triphosphate hydrolases"/>
    <property type="match status" value="1"/>
</dbReference>
<evidence type="ECO:0000256" key="8">
    <source>
        <dbReference type="ARBA" id="ARBA00023136"/>
    </source>
</evidence>
<dbReference type="GO" id="GO:0005886">
    <property type="term" value="C:plasma membrane"/>
    <property type="evidence" value="ECO:0007669"/>
    <property type="project" value="UniProtKB-SubCell"/>
</dbReference>
<dbReference type="PROSITE" id="PS50893">
    <property type="entry name" value="ABC_TRANSPORTER_2"/>
    <property type="match status" value="1"/>
</dbReference>
<keyword evidence="5" id="KW-0547">Nucleotide-binding</keyword>
<keyword evidence="3" id="KW-1003">Cell membrane</keyword>
<organism evidence="12 13">
    <name type="scientific">Wenzhouxiangella limi</name>
    <dbReference type="NCBI Taxonomy" id="2707351"/>
    <lineage>
        <taxon>Bacteria</taxon>
        <taxon>Pseudomonadati</taxon>
        <taxon>Pseudomonadota</taxon>
        <taxon>Gammaproteobacteria</taxon>
        <taxon>Chromatiales</taxon>
        <taxon>Wenzhouxiangellaceae</taxon>
        <taxon>Wenzhouxiangella</taxon>
    </lineage>
</organism>
<dbReference type="Pfam" id="PF00005">
    <property type="entry name" value="ABC_tran"/>
    <property type="match status" value="1"/>
</dbReference>
<dbReference type="InterPro" id="IPR027417">
    <property type="entry name" value="P-loop_NTPase"/>
</dbReference>
<dbReference type="InterPro" id="IPR036640">
    <property type="entry name" value="ABC1_TM_sf"/>
</dbReference>
<evidence type="ECO:0000256" key="4">
    <source>
        <dbReference type="ARBA" id="ARBA00022692"/>
    </source>
</evidence>
<dbReference type="SUPFAM" id="SSF90123">
    <property type="entry name" value="ABC transporter transmembrane region"/>
    <property type="match status" value="1"/>
</dbReference>
<keyword evidence="6 12" id="KW-0067">ATP-binding</keyword>
<accession>A0A845UVW3</accession>
<evidence type="ECO:0000256" key="7">
    <source>
        <dbReference type="ARBA" id="ARBA00022989"/>
    </source>
</evidence>
<dbReference type="Pfam" id="PF00664">
    <property type="entry name" value="ABC_membrane"/>
    <property type="match status" value="1"/>
</dbReference>
<dbReference type="EMBL" id="JAAGSC010000031">
    <property type="protein sequence ID" value="NDY94674.1"/>
    <property type="molecule type" value="Genomic_DNA"/>
</dbReference>
<reference evidence="12 13" key="1">
    <citation type="submission" date="2020-02" db="EMBL/GenBank/DDBJ databases">
        <authorList>
            <person name="Zhang X.-Y."/>
        </authorList>
    </citation>
    <scope>NUCLEOTIDE SEQUENCE [LARGE SCALE GENOMIC DNA]</scope>
    <source>
        <strain evidence="12 13">C33</strain>
    </source>
</reference>
<keyword evidence="2" id="KW-0813">Transport</keyword>
<evidence type="ECO:0000259" key="11">
    <source>
        <dbReference type="PROSITE" id="PS50929"/>
    </source>
</evidence>
<gene>
    <name evidence="12" type="ORF">G3I74_02885</name>
</gene>
<dbReference type="GO" id="GO:0034040">
    <property type="term" value="F:ATPase-coupled lipid transmembrane transporter activity"/>
    <property type="evidence" value="ECO:0007669"/>
    <property type="project" value="TreeGrafter"/>
</dbReference>
<keyword evidence="4 9" id="KW-0812">Transmembrane</keyword>
<feature type="transmembrane region" description="Helical" evidence="9">
    <location>
        <begin position="69"/>
        <end position="91"/>
    </location>
</feature>
<dbReference type="PANTHER" id="PTHR24221:SF654">
    <property type="entry name" value="ATP-BINDING CASSETTE SUB-FAMILY B MEMBER 6"/>
    <property type="match status" value="1"/>
</dbReference>
<evidence type="ECO:0000259" key="10">
    <source>
        <dbReference type="PROSITE" id="PS50893"/>
    </source>
</evidence>
<keyword evidence="8 9" id="KW-0472">Membrane</keyword>
<sequence>MRMLWTFAKAYPGRTSLALAALVVAGLVDGLGLSLLLSMLNLATGEQEDPSMPEQVALDVVDRLGLDPTLVTLLTLGVLMIALKAVIVLLANRQVGYTVAHVATDLRLSLVRSVMESRWRYYLSQPVGKLSNAMATEANRASEGFYHGAVMATQIINAVVYAGLALLISWQASLIALVFGGLLLGLLHFLVRMAGGAGRRQTGLLKSLLSVMTDQLGAVKPLKAMGREDHVDSMLSNQTRELKKALKNQVFAKAALIALQEPMLAILVGIGFFFFLVQMNMPMATVMIMIFLIARSVNHLAKGQRAWQHMSISESAYWSLAGTIDEARREAEPPRGFRTPALNDEIRFERVGFKYDAKEVLSGIDLDIRSGHLTVLTGPSGSGKTTLIDLVAGLLHPDSGRILIDGVDLQEIDHRRWRRMIGYVPQDPLLINDSVIRNLTLGDPDLGPDDAERALKMADAWGFISTLPDGMETLLGERGGRLSGGQRQRLAIARALIHRPSLLILDEATSNLDHESEAAVIATIGQLKGRLTMLAVSHDEGLVEAADAVIRVQEGRIRKC</sequence>
<dbReference type="GO" id="GO:0016887">
    <property type="term" value="F:ATP hydrolysis activity"/>
    <property type="evidence" value="ECO:0007669"/>
    <property type="project" value="InterPro"/>
</dbReference>
<evidence type="ECO:0000256" key="6">
    <source>
        <dbReference type="ARBA" id="ARBA00022840"/>
    </source>
</evidence>
<dbReference type="SMART" id="SM00382">
    <property type="entry name" value="AAA"/>
    <property type="match status" value="1"/>
</dbReference>
<evidence type="ECO:0000256" key="2">
    <source>
        <dbReference type="ARBA" id="ARBA00022448"/>
    </source>
</evidence>